<accession>A0ACC2TWG9</accession>
<proteinExistence type="predicted"/>
<comment type="caution">
    <text evidence="1">The sequence shown here is derived from an EMBL/GenBank/DDBJ whole genome shotgun (WGS) entry which is preliminary data.</text>
</comment>
<gene>
    <name evidence="1" type="ORF">DSO57_1001167</name>
</gene>
<reference evidence="1" key="1">
    <citation type="submission" date="2022-04" db="EMBL/GenBank/DDBJ databases">
        <title>Genome of the entomopathogenic fungus Entomophthora muscae.</title>
        <authorList>
            <person name="Elya C."/>
            <person name="Lovett B.R."/>
            <person name="Lee E."/>
            <person name="Macias A.M."/>
            <person name="Hajek A.E."/>
            <person name="De Bivort B.L."/>
            <person name="Kasson M.T."/>
            <person name="De Fine Licht H.H."/>
            <person name="Stajich J.E."/>
        </authorList>
    </citation>
    <scope>NUCLEOTIDE SEQUENCE</scope>
    <source>
        <strain evidence="1">Berkeley</strain>
    </source>
</reference>
<evidence type="ECO:0000313" key="1">
    <source>
        <dbReference type="EMBL" id="KAJ9078952.1"/>
    </source>
</evidence>
<name>A0ACC2TWG9_9FUNG</name>
<keyword evidence="2" id="KW-1185">Reference proteome</keyword>
<sequence>MYRPPGAPFGPVRFTEYLLKPEYKDYTTDNILAQNPLARTTELTRDKYNFFPAYQMDMEPPFTPKPMPAFAAELPLDHTNKLFGTVYITLTGVIDTIVPDTGPWLWVGKSMSYLIKLAPILWWALPTQSSTCQFPNTSKPANQGCQPPNLVSCLSSNL</sequence>
<protein>
    <submittedName>
        <fullName evidence="1">Uncharacterized protein</fullName>
    </submittedName>
</protein>
<evidence type="ECO:0000313" key="2">
    <source>
        <dbReference type="Proteomes" id="UP001165960"/>
    </source>
</evidence>
<dbReference type="EMBL" id="QTSX02002132">
    <property type="protein sequence ID" value="KAJ9078952.1"/>
    <property type="molecule type" value="Genomic_DNA"/>
</dbReference>
<organism evidence="1 2">
    <name type="scientific">Entomophthora muscae</name>
    <dbReference type="NCBI Taxonomy" id="34485"/>
    <lineage>
        <taxon>Eukaryota</taxon>
        <taxon>Fungi</taxon>
        <taxon>Fungi incertae sedis</taxon>
        <taxon>Zoopagomycota</taxon>
        <taxon>Entomophthoromycotina</taxon>
        <taxon>Entomophthoromycetes</taxon>
        <taxon>Entomophthorales</taxon>
        <taxon>Entomophthoraceae</taxon>
        <taxon>Entomophthora</taxon>
    </lineage>
</organism>
<dbReference type="Proteomes" id="UP001165960">
    <property type="component" value="Unassembled WGS sequence"/>
</dbReference>